<accession>A0ABR4GUN2</accession>
<keyword evidence="1" id="KW-0732">Signal</keyword>
<organism evidence="2 3">
    <name type="scientific">Aspergillus granulosus</name>
    <dbReference type="NCBI Taxonomy" id="176169"/>
    <lineage>
        <taxon>Eukaryota</taxon>
        <taxon>Fungi</taxon>
        <taxon>Dikarya</taxon>
        <taxon>Ascomycota</taxon>
        <taxon>Pezizomycotina</taxon>
        <taxon>Eurotiomycetes</taxon>
        <taxon>Eurotiomycetidae</taxon>
        <taxon>Eurotiales</taxon>
        <taxon>Aspergillaceae</taxon>
        <taxon>Aspergillus</taxon>
        <taxon>Aspergillus subgen. Nidulantes</taxon>
    </lineage>
</organism>
<keyword evidence="3" id="KW-1185">Reference proteome</keyword>
<name>A0ABR4GUN2_9EURO</name>
<reference evidence="2 3" key="1">
    <citation type="submission" date="2024-07" db="EMBL/GenBank/DDBJ databases">
        <title>Section-level genome sequencing and comparative genomics of Aspergillus sections Usti and Cavernicolus.</title>
        <authorList>
            <consortium name="Lawrence Berkeley National Laboratory"/>
            <person name="Nybo J.L."/>
            <person name="Vesth T.C."/>
            <person name="Theobald S."/>
            <person name="Frisvad J.C."/>
            <person name="Larsen T.O."/>
            <person name="Kjaerboelling I."/>
            <person name="Rothschild-Mancinelli K."/>
            <person name="Lyhne E.K."/>
            <person name="Kogle M.E."/>
            <person name="Barry K."/>
            <person name="Clum A."/>
            <person name="Na H."/>
            <person name="Ledsgaard L."/>
            <person name="Lin J."/>
            <person name="Lipzen A."/>
            <person name="Kuo A."/>
            <person name="Riley R."/>
            <person name="Mondo S."/>
            <person name="Labutti K."/>
            <person name="Haridas S."/>
            <person name="Pangalinan J."/>
            <person name="Salamov A.A."/>
            <person name="Simmons B.A."/>
            <person name="Magnuson J.K."/>
            <person name="Chen J."/>
            <person name="Drula E."/>
            <person name="Henrissat B."/>
            <person name="Wiebenga A."/>
            <person name="Lubbers R.J."/>
            <person name="Gomes A.C."/>
            <person name="Makela M.R."/>
            <person name="Stajich J."/>
            <person name="Grigoriev I.V."/>
            <person name="Mortensen U.H."/>
            <person name="De Vries R.P."/>
            <person name="Baker S.E."/>
            <person name="Andersen M.R."/>
        </authorList>
    </citation>
    <scope>NUCLEOTIDE SEQUENCE [LARGE SCALE GENOMIC DNA]</scope>
    <source>
        <strain evidence="2 3">CBS 588.65</strain>
    </source>
</reference>
<sequence>MKSSILLLLLPSFGGFVCQAITTNHTHDRFGFSNVNNASDAYRLEGGSDETLRIRDATHTHLKKRAMVEPVCEDEEGMRFFEHLRHALDEAPVAVRQPHSQPKDNILLSTKLTFEAIFGKVWLEKTTSNAIGVARINRQIRAATALLEALQNVDAPPVWEVRCSDEEYLIERREAGGYVYWDDRPAERGGQKLINLDHLQGACQDNEYGLLGYWAAEEQPNVDTPLELITFCKDALEGYDRALSDMQATSYRTQKMHISIAKSHTLGFAFLHEISHSLIVLNNMQYFDIAFNRGPNDGAYGWPAVTALAADGDGLINADSFAFYVTAMYLDKNDWHTGVSRTYEDINRELNEQE</sequence>
<comment type="caution">
    <text evidence="2">The sequence shown here is derived from an EMBL/GenBank/DDBJ whole genome shotgun (WGS) entry which is preliminary data.</text>
</comment>
<dbReference type="Gene3D" id="3.40.390.10">
    <property type="entry name" value="Collagenase (Catalytic Domain)"/>
    <property type="match status" value="1"/>
</dbReference>
<dbReference type="Proteomes" id="UP001610334">
    <property type="component" value="Unassembled WGS sequence"/>
</dbReference>
<proteinExistence type="predicted"/>
<evidence type="ECO:0000256" key="1">
    <source>
        <dbReference type="SAM" id="SignalP"/>
    </source>
</evidence>
<feature type="signal peptide" evidence="1">
    <location>
        <begin position="1"/>
        <end position="20"/>
    </location>
</feature>
<evidence type="ECO:0000313" key="2">
    <source>
        <dbReference type="EMBL" id="KAL2802200.1"/>
    </source>
</evidence>
<gene>
    <name evidence="2" type="ORF">BJX63DRAFT_438114</name>
</gene>
<dbReference type="EMBL" id="JBFXLT010000201">
    <property type="protein sequence ID" value="KAL2802200.1"/>
    <property type="molecule type" value="Genomic_DNA"/>
</dbReference>
<feature type="chain" id="PRO_5046503117" evidence="1">
    <location>
        <begin position="21"/>
        <end position="354"/>
    </location>
</feature>
<evidence type="ECO:0000313" key="3">
    <source>
        <dbReference type="Proteomes" id="UP001610334"/>
    </source>
</evidence>
<protein>
    <submittedName>
        <fullName evidence="2">Uncharacterized protein</fullName>
    </submittedName>
</protein>
<dbReference type="InterPro" id="IPR024079">
    <property type="entry name" value="MetalloPept_cat_dom_sf"/>
</dbReference>